<dbReference type="Gramene" id="OGLUM01G49410.2">
    <property type="protein sequence ID" value="OGLUM01G49410.2"/>
    <property type="gene ID" value="OGLUM01G49410"/>
</dbReference>
<protein>
    <submittedName>
        <fullName evidence="2">Uncharacterized protein</fullName>
    </submittedName>
</protein>
<feature type="region of interest" description="Disordered" evidence="1">
    <location>
        <begin position="115"/>
        <end position="137"/>
    </location>
</feature>
<reference evidence="2" key="1">
    <citation type="submission" date="2013-08" db="EMBL/GenBank/DDBJ databases">
        <title>Oryza genome evolution.</title>
        <authorList>
            <person name="Wing R.A."/>
            <person name="Panaud O."/>
            <person name="Oliveira A.C."/>
        </authorList>
    </citation>
    <scope>NUCLEOTIDE SEQUENCE</scope>
</reference>
<feature type="compositionally biased region" description="Basic residues" evidence="1">
    <location>
        <begin position="72"/>
        <end position="101"/>
    </location>
</feature>
<feature type="compositionally biased region" description="Basic and acidic residues" evidence="1">
    <location>
        <begin position="22"/>
        <end position="64"/>
    </location>
</feature>
<reference evidence="2" key="3">
    <citation type="submission" date="2018-05" db="EMBL/GenBank/DDBJ databases">
        <title>OgluRS3 (Oryza glumaepatula Reference Sequence Version 3).</title>
        <authorList>
            <person name="Zhang J."/>
            <person name="Kudrna D."/>
            <person name="Lee S."/>
            <person name="Talag J."/>
            <person name="Welchert J."/>
            <person name="Wing R.A."/>
        </authorList>
    </citation>
    <scope>NUCLEOTIDE SEQUENCE [LARGE SCALE GENOMIC DNA]</scope>
</reference>
<organism evidence="2">
    <name type="scientific">Oryza glumipatula</name>
    <dbReference type="NCBI Taxonomy" id="40148"/>
    <lineage>
        <taxon>Eukaryota</taxon>
        <taxon>Viridiplantae</taxon>
        <taxon>Streptophyta</taxon>
        <taxon>Embryophyta</taxon>
        <taxon>Tracheophyta</taxon>
        <taxon>Spermatophyta</taxon>
        <taxon>Magnoliopsida</taxon>
        <taxon>Liliopsida</taxon>
        <taxon>Poales</taxon>
        <taxon>Poaceae</taxon>
        <taxon>BOP clade</taxon>
        <taxon>Oryzoideae</taxon>
        <taxon>Oryzeae</taxon>
        <taxon>Oryzinae</taxon>
        <taxon>Oryza</taxon>
    </lineage>
</organism>
<dbReference type="EnsemblPlants" id="OGLUM01G49410.2">
    <property type="protein sequence ID" value="OGLUM01G49410.2"/>
    <property type="gene ID" value="OGLUM01G49410"/>
</dbReference>
<dbReference type="Proteomes" id="UP000026961">
    <property type="component" value="Chromosome 1"/>
</dbReference>
<sequence length="137" mass="16240">MREEHEQSLWADEDLAGEADEAEPHHRRDVDAAERRDHLPRHGEERLRELPHGEPRVPRHHDPGDEQEPERRQRRPGHPDRRLRRRWVQLPHHRHRPAHPLRHLLPLTLRCSSSSSSVALAGHGRRRRRRGHGELAV</sequence>
<evidence type="ECO:0000313" key="3">
    <source>
        <dbReference type="Proteomes" id="UP000026961"/>
    </source>
</evidence>
<dbReference type="AlphaFoldDB" id="A0A0D9YKH8"/>
<feature type="region of interest" description="Disordered" evidence="1">
    <location>
        <begin position="1"/>
        <end position="101"/>
    </location>
</feature>
<reference evidence="2" key="2">
    <citation type="submission" date="2015-04" db="UniProtKB">
        <authorList>
            <consortium name="EnsemblPlants"/>
        </authorList>
    </citation>
    <scope>IDENTIFICATION</scope>
</reference>
<proteinExistence type="predicted"/>
<accession>A0A0D9YKH8</accession>
<name>A0A0D9YKH8_9ORYZ</name>
<evidence type="ECO:0000313" key="2">
    <source>
        <dbReference type="EnsemblPlants" id="OGLUM01G49410.2"/>
    </source>
</evidence>
<evidence type="ECO:0000256" key="1">
    <source>
        <dbReference type="SAM" id="MobiDB-lite"/>
    </source>
</evidence>
<dbReference type="HOGENOM" id="CLU_1868303_0_0_1"/>
<feature type="compositionally biased region" description="Acidic residues" evidence="1">
    <location>
        <begin position="11"/>
        <end position="21"/>
    </location>
</feature>
<keyword evidence="3" id="KW-1185">Reference proteome</keyword>